<dbReference type="InterPro" id="IPR051940">
    <property type="entry name" value="Chitin_bind-dev_reg"/>
</dbReference>
<feature type="domain" description="Chitin-binding type-2" evidence="14">
    <location>
        <begin position="355"/>
        <end position="416"/>
    </location>
</feature>
<evidence type="ECO:0000313" key="16">
    <source>
        <dbReference type="Proteomes" id="UP000054815"/>
    </source>
</evidence>
<feature type="domain" description="Chitin-binding type-2" evidence="14">
    <location>
        <begin position="1350"/>
        <end position="1407"/>
    </location>
</feature>
<evidence type="ECO:0000256" key="3">
    <source>
        <dbReference type="ARBA" id="ARBA00022669"/>
    </source>
</evidence>
<dbReference type="SMART" id="SM00494">
    <property type="entry name" value="ChtBD2"/>
    <property type="match status" value="11"/>
</dbReference>
<dbReference type="GO" id="GO:0005576">
    <property type="term" value="C:extracellular region"/>
    <property type="evidence" value="ECO:0007669"/>
    <property type="project" value="InterPro"/>
</dbReference>
<keyword evidence="5" id="KW-0677">Repeat</keyword>
<comment type="subcellular location">
    <subcellularLocation>
        <location evidence="1">Nucleus</location>
    </subcellularLocation>
</comment>
<dbReference type="Pfam" id="PF00076">
    <property type="entry name" value="RRM_1"/>
    <property type="match status" value="1"/>
</dbReference>
<feature type="domain" description="Chitin-binding type-2" evidence="14">
    <location>
        <begin position="1274"/>
        <end position="1331"/>
    </location>
</feature>
<keyword evidence="4" id="KW-0732">Signal</keyword>
<protein>
    <recommendedName>
        <fullName evidence="11">Splicing factor 3B subunit 6</fullName>
    </recommendedName>
</protein>
<proteinExistence type="predicted"/>
<feature type="domain" description="Chitin-binding type-2" evidence="14">
    <location>
        <begin position="673"/>
        <end position="718"/>
    </location>
</feature>
<sequence>MQHSCIVNAKHFQADPFEQADNSFSEELKISRFERCDSEVVEFGDGQRRQKLIKFMSASIHCASLDTCLLEGENKLVSGDQLYLSFGTFINYLFRTEFYFANFVFFKKATMAMGRKANVRLPPEVNRILYVKNLPYKITGEEMYDIFGKYGAIRQIRVGNTPETRGTAFVVYEDIFDAKNACDHLSGFNVCNRYLVVLYYQANKAYLRMDTEKSKKELERVKAKYGLGEFNCSSHSSGNFADLNEVCCAYYYTCNNGEAKRTSCPDGLYYDRKSKTCKDKEEIAECNVCYLNKNENVSLSACSSAYIFCHNTIPIRQWCFANEVFDIRTRLCTSRDKASGCLSNEFQFKNVHGLDNLCSEYDRQFKQMKEIQSCLPFFIECSNDNVRIMQCRESETVFDDFYKTCVPKDLSFTCFALDTKVNVLNGKEEKSGCSEKMFNRKRRMLLRSNYAMHPLYGSVFKKTNNSETISMHPNGASEVFDLTKAVVKDKESDRLKKGILFGNENSRLFIETDNLHFPSFQSFNDKADDSLSNTDINVQRLNYLKNVQQRNGYRFMQSNFDDEIFSADLHAKMANADLADAQFPSRPQFGNDWDNKEILIAPKTDVNEICEMIRKSCESEQHSPGYDSTVTDETNDKKTEKCNVEVTKCLQSLKSDNSTMFQQYHFPFRKLLNKLCKNGDVKFAVAPCSRFYVHCSEGAYVLKSCLEKLSYNAQTGQCMPCTVSASAITVVTTPETIKCAGNFEILKDGIYEERTCGHRTESSTKVFGQVCICQAGYLRLSSESGSLCVSENYCRMHKVAMAENKFCSGRKADFSSLVDCNEVYYRCQRNRTNFFFCNQGHVFDLAKGRCVLRQLCSRKIKPILTHLNDLCIGRKDGAYSLITNLSYPTFYMCSYEMIVFSSCERGSLFDWTRKICTPMKTQDCTDGIQPKGHFEAGYSICWGGMIYETACSDGMVLKEVTDHEKVGYVCVEKESFFNHQDYPKSCHGKSDGFYLNLTSETYFFCANNFATYLNGENSFSFDCNESNFSASNDSISCEISYKLTNLTSFIKRLKAEQSQSFEVAPCEANYLTKKNSAMILEKCAAGEVFVSIFQRCMKMSTDGRCTKRILCNGKVDAIYPILPCHAKYYVCFGGYRYEENCPPGKVFSMHHQSCIAFLNDPSCHWNSSSLLLPAKHCSEFGNCHPVYQNCIIEGQIMNIACDDGNVYDISLKQCVRKADCSVERYTFTTVSSLSSAGAGHASTSPTMVGSTVNFEMSPVTDSTEWISDDVAKISHACMNKPNGSYPIKGNCKQFLLCSNEISYVMECPANTVYNAKISNCGHPEDVPDCQSYVANEKLTRDVSRAASWMKTFCADKADGYYRHFNRCDQFIQCLKRRKIILSCTKGLVFNPTMKVCDLPRRVPECNIILNNLVEKESTPDDYCKGIEHGAFTKDPNSCSRFYRCVHGKAHRFDCPPNLVFNPKLNTCDWLSNVSGCAV</sequence>
<evidence type="ECO:0000256" key="1">
    <source>
        <dbReference type="ARBA" id="ARBA00004123"/>
    </source>
</evidence>
<dbReference type="Gene3D" id="3.30.70.330">
    <property type="match status" value="1"/>
</dbReference>
<dbReference type="InterPro" id="IPR002557">
    <property type="entry name" value="Chitin-bd_dom"/>
</dbReference>
<evidence type="ECO:0000259" key="13">
    <source>
        <dbReference type="PROSITE" id="PS50102"/>
    </source>
</evidence>
<gene>
    <name evidence="15" type="primary">Sf3b14</name>
    <name evidence="15" type="ORF">T4E_3002</name>
</gene>
<dbReference type="PANTHER" id="PTHR23301">
    <property type="entry name" value="CHITIN BINDING PERITROPHIN-A"/>
    <property type="match status" value="1"/>
</dbReference>
<keyword evidence="10" id="KW-0539">Nucleus</keyword>
<organism evidence="15 16">
    <name type="scientific">Trichinella pseudospiralis</name>
    <name type="common">Parasitic roundworm</name>
    <dbReference type="NCBI Taxonomy" id="6337"/>
    <lineage>
        <taxon>Eukaryota</taxon>
        <taxon>Metazoa</taxon>
        <taxon>Ecdysozoa</taxon>
        <taxon>Nematoda</taxon>
        <taxon>Enoplea</taxon>
        <taxon>Dorylaimia</taxon>
        <taxon>Trichinellida</taxon>
        <taxon>Trichinellidae</taxon>
        <taxon>Trichinella</taxon>
    </lineage>
</organism>
<evidence type="ECO:0000256" key="2">
    <source>
        <dbReference type="ARBA" id="ARBA00022664"/>
    </source>
</evidence>
<evidence type="ECO:0000256" key="11">
    <source>
        <dbReference type="ARBA" id="ARBA00070534"/>
    </source>
</evidence>
<dbReference type="PANTHER" id="PTHR23301:SF0">
    <property type="entry name" value="CHITIN-BINDING TYPE-2 DOMAIN-CONTAINING PROTEIN-RELATED"/>
    <property type="match status" value="1"/>
</dbReference>
<feature type="domain" description="Chitin-binding type-2" evidence="14">
    <location>
        <begin position="804"/>
        <end position="858"/>
    </location>
</feature>
<feature type="domain" description="Chitin-binding type-2" evidence="14">
    <location>
        <begin position="1420"/>
        <end position="1478"/>
    </location>
</feature>
<dbReference type="InterPro" id="IPR012677">
    <property type="entry name" value="Nucleotide-bd_a/b_plait_sf"/>
</dbReference>
<evidence type="ECO:0000256" key="12">
    <source>
        <dbReference type="PROSITE-ProRule" id="PRU00176"/>
    </source>
</evidence>
<evidence type="ECO:0000256" key="9">
    <source>
        <dbReference type="ARBA" id="ARBA00023187"/>
    </source>
</evidence>
<feature type="domain" description="Chitin-binding type-2" evidence="14">
    <location>
        <begin position="229"/>
        <end position="288"/>
    </location>
</feature>
<evidence type="ECO:0000256" key="5">
    <source>
        <dbReference type="ARBA" id="ARBA00022737"/>
    </source>
</evidence>
<dbReference type="InterPro" id="IPR036508">
    <property type="entry name" value="Chitin-bd_dom_sf"/>
</dbReference>
<dbReference type="GO" id="GO:0005634">
    <property type="term" value="C:nucleus"/>
    <property type="evidence" value="ECO:0007669"/>
    <property type="project" value="UniProtKB-SubCell"/>
</dbReference>
<evidence type="ECO:0000256" key="10">
    <source>
        <dbReference type="ARBA" id="ARBA00023242"/>
    </source>
</evidence>
<dbReference type="PROSITE" id="PS50102">
    <property type="entry name" value="RRM"/>
    <property type="match status" value="1"/>
</dbReference>
<dbReference type="GO" id="GO:0000398">
    <property type="term" value="P:mRNA splicing, via spliceosome"/>
    <property type="evidence" value="ECO:0007669"/>
    <property type="project" value="UniProtKB-ARBA"/>
</dbReference>
<feature type="domain" description="RRM" evidence="13">
    <location>
        <begin position="127"/>
        <end position="202"/>
    </location>
</feature>
<dbReference type="PROSITE" id="PS50940">
    <property type="entry name" value="CHIT_BIND_II"/>
    <property type="match status" value="9"/>
</dbReference>
<dbReference type="GO" id="GO:0003723">
    <property type="term" value="F:RNA binding"/>
    <property type="evidence" value="ECO:0007669"/>
    <property type="project" value="UniProtKB-UniRule"/>
</dbReference>
<keyword evidence="2" id="KW-0507">mRNA processing</keyword>
<dbReference type="EMBL" id="JYDU01000066">
    <property type="protein sequence ID" value="KRX94812.1"/>
    <property type="molecule type" value="Genomic_DNA"/>
</dbReference>
<name>A0A0V0Y422_TRIPS</name>
<dbReference type="SMART" id="SM00360">
    <property type="entry name" value="RRM"/>
    <property type="match status" value="1"/>
</dbReference>
<dbReference type="Pfam" id="PF01607">
    <property type="entry name" value="CBM_14"/>
    <property type="match status" value="7"/>
</dbReference>
<evidence type="ECO:0000256" key="6">
    <source>
        <dbReference type="ARBA" id="ARBA00022884"/>
    </source>
</evidence>
<dbReference type="InterPro" id="IPR000504">
    <property type="entry name" value="RRM_dom"/>
</dbReference>
<feature type="domain" description="Chitin-binding type-2" evidence="14">
    <location>
        <begin position="1108"/>
        <end position="1165"/>
    </location>
</feature>
<keyword evidence="9" id="KW-0508">mRNA splicing</keyword>
<dbReference type="CDD" id="cd12241">
    <property type="entry name" value="RRM_SF3B14"/>
    <property type="match status" value="1"/>
</dbReference>
<dbReference type="STRING" id="6337.A0A0V0Y422"/>
<keyword evidence="7" id="KW-1015">Disulfide bond</keyword>
<dbReference type="InterPro" id="IPR034150">
    <property type="entry name" value="SF3B6_RRM"/>
</dbReference>
<evidence type="ECO:0000256" key="7">
    <source>
        <dbReference type="ARBA" id="ARBA00023157"/>
    </source>
</evidence>
<feature type="domain" description="Chitin-binding type-2" evidence="14">
    <location>
        <begin position="868"/>
        <end position="926"/>
    </location>
</feature>
<keyword evidence="3" id="KW-0147">Chitin-binding</keyword>
<evidence type="ECO:0000256" key="8">
    <source>
        <dbReference type="ARBA" id="ARBA00023180"/>
    </source>
</evidence>
<dbReference type="GO" id="GO:0008061">
    <property type="term" value="F:chitin binding"/>
    <property type="evidence" value="ECO:0007669"/>
    <property type="project" value="UniProtKB-KW"/>
</dbReference>
<evidence type="ECO:0000313" key="15">
    <source>
        <dbReference type="EMBL" id="KRX94812.1"/>
    </source>
</evidence>
<dbReference type="Proteomes" id="UP000054815">
    <property type="component" value="Unassembled WGS sequence"/>
</dbReference>
<keyword evidence="8" id="KW-0325">Glycoprotein</keyword>
<evidence type="ECO:0000259" key="14">
    <source>
        <dbReference type="PROSITE" id="PS50940"/>
    </source>
</evidence>
<dbReference type="InterPro" id="IPR035979">
    <property type="entry name" value="RBD_domain_sf"/>
</dbReference>
<dbReference type="SUPFAM" id="SSF57625">
    <property type="entry name" value="Invertebrate chitin-binding proteins"/>
    <property type="match status" value="9"/>
</dbReference>
<dbReference type="SUPFAM" id="SSF54928">
    <property type="entry name" value="RNA-binding domain, RBD"/>
    <property type="match status" value="1"/>
</dbReference>
<keyword evidence="6 12" id="KW-0694">RNA-binding</keyword>
<accession>A0A0V0Y422</accession>
<dbReference type="Gene3D" id="2.170.140.10">
    <property type="entry name" value="Chitin binding domain"/>
    <property type="match status" value="4"/>
</dbReference>
<evidence type="ECO:0000256" key="4">
    <source>
        <dbReference type="ARBA" id="ARBA00022729"/>
    </source>
</evidence>
<dbReference type="FunFam" id="3.30.70.330:FF:000106">
    <property type="entry name" value="Splicing factor 3b, subunit 6"/>
    <property type="match status" value="1"/>
</dbReference>
<comment type="caution">
    <text evidence="15">The sequence shown here is derived from an EMBL/GenBank/DDBJ whole genome shotgun (WGS) entry which is preliminary data.</text>
</comment>
<reference evidence="15 16" key="1">
    <citation type="submission" date="2015-01" db="EMBL/GenBank/DDBJ databases">
        <title>Evolution of Trichinella species and genotypes.</title>
        <authorList>
            <person name="Korhonen P.K."/>
            <person name="Edoardo P."/>
            <person name="Giuseppe L.R."/>
            <person name="Gasser R.B."/>
        </authorList>
    </citation>
    <scope>NUCLEOTIDE SEQUENCE [LARGE SCALE GENOMIC DNA]</scope>
    <source>
        <strain evidence="15">ISS141</strain>
    </source>
</reference>